<keyword evidence="3 7" id="KW-0808">Transferase</keyword>
<dbReference type="NCBIfam" id="TIGR01853">
    <property type="entry name" value="lipid_A_lpxD"/>
    <property type="match status" value="1"/>
</dbReference>
<comment type="pathway">
    <text evidence="7">Bacterial outer membrane biogenesis; LPS lipid A biosynthesis.</text>
</comment>
<dbReference type="GO" id="GO:0009245">
    <property type="term" value="P:lipid A biosynthetic process"/>
    <property type="evidence" value="ECO:0007669"/>
    <property type="project" value="UniProtKB-UniRule"/>
</dbReference>
<feature type="active site" description="Proton acceptor" evidence="7">
    <location>
        <position position="242"/>
    </location>
</feature>
<dbReference type="GO" id="GO:0016410">
    <property type="term" value="F:N-acyltransferase activity"/>
    <property type="evidence" value="ECO:0007669"/>
    <property type="project" value="InterPro"/>
</dbReference>
<dbReference type="Gene3D" id="1.20.5.170">
    <property type="match status" value="1"/>
</dbReference>
<dbReference type="InterPro" id="IPR020573">
    <property type="entry name" value="UDP_GlcNAc_AcTrfase_non-rep"/>
</dbReference>
<dbReference type="CDD" id="cd03352">
    <property type="entry name" value="LbH_LpxD"/>
    <property type="match status" value="1"/>
</dbReference>
<dbReference type="PANTHER" id="PTHR43378">
    <property type="entry name" value="UDP-3-O-ACYLGLUCOSAMINE N-ACYLTRANSFERASE"/>
    <property type="match status" value="1"/>
</dbReference>
<accession>A0A081NH81</accession>
<evidence type="ECO:0000256" key="5">
    <source>
        <dbReference type="ARBA" id="ARBA00023098"/>
    </source>
</evidence>
<gene>
    <name evidence="7" type="primary">lpxD</name>
    <name evidence="9" type="ORF">GZ78_09050</name>
</gene>
<dbReference type="HAMAP" id="MF_00523">
    <property type="entry name" value="LpxD"/>
    <property type="match status" value="1"/>
</dbReference>
<dbReference type="Pfam" id="PF04613">
    <property type="entry name" value="LpxD"/>
    <property type="match status" value="1"/>
</dbReference>
<dbReference type="InterPro" id="IPR018357">
    <property type="entry name" value="Hexapep_transf_CS"/>
</dbReference>
<dbReference type="PROSITE" id="PS00101">
    <property type="entry name" value="HEXAPEP_TRANSFERASES"/>
    <property type="match status" value="1"/>
</dbReference>
<evidence type="ECO:0000313" key="10">
    <source>
        <dbReference type="Proteomes" id="UP000028073"/>
    </source>
</evidence>
<keyword evidence="4 7" id="KW-0677">Repeat</keyword>
<evidence type="ECO:0000259" key="8">
    <source>
        <dbReference type="Pfam" id="PF04613"/>
    </source>
</evidence>
<comment type="function">
    <text evidence="7">Catalyzes the N-acylation of UDP-3-O-acylglucosamine using 3-hydroxyacyl-ACP as the acyl donor. Is involved in the biosynthesis of lipid A, a phosphorylated glycolipid that anchors the lipopolysaccharide to the outer membrane of the cell.</text>
</comment>
<dbReference type="Proteomes" id="UP000028073">
    <property type="component" value="Unassembled WGS sequence"/>
</dbReference>
<protein>
    <recommendedName>
        <fullName evidence="7">UDP-3-O-acylglucosamine N-acyltransferase</fullName>
        <ecNumber evidence="7">2.3.1.191</ecNumber>
    </recommendedName>
</protein>
<dbReference type="InterPro" id="IPR001451">
    <property type="entry name" value="Hexapep"/>
</dbReference>
<comment type="subunit">
    <text evidence="7">Homotrimer.</text>
</comment>
<comment type="similarity">
    <text evidence="7">Belongs to the transferase hexapeptide repeat family. LpxD subfamily.</text>
</comment>
<dbReference type="eggNOG" id="COG1044">
    <property type="taxonomic scope" value="Bacteria"/>
</dbReference>
<comment type="caution">
    <text evidence="9">The sequence shown here is derived from an EMBL/GenBank/DDBJ whole genome shotgun (WGS) entry which is preliminary data.</text>
</comment>
<dbReference type="InterPro" id="IPR007691">
    <property type="entry name" value="LpxD"/>
</dbReference>
<dbReference type="InterPro" id="IPR011004">
    <property type="entry name" value="Trimer_LpxA-like_sf"/>
</dbReference>
<keyword evidence="10" id="KW-1185">Reference proteome</keyword>
<evidence type="ECO:0000256" key="6">
    <source>
        <dbReference type="ARBA" id="ARBA00023315"/>
    </source>
</evidence>
<keyword evidence="6 7" id="KW-0012">Acyltransferase</keyword>
<evidence type="ECO:0000313" key="9">
    <source>
        <dbReference type="EMBL" id="KEQ17804.1"/>
    </source>
</evidence>
<dbReference type="Pfam" id="PF00132">
    <property type="entry name" value="Hexapep"/>
    <property type="match status" value="1"/>
</dbReference>
<dbReference type="GO" id="GO:0103118">
    <property type="term" value="F:UDP-3-O-[(3R)-3-hydroxyacyl]-glucosamine N-acyltransferase activity"/>
    <property type="evidence" value="ECO:0007669"/>
    <property type="project" value="UniProtKB-EC"/>
</dbReference>
<dbReference type="Gene3D" id="2.160.10.10">
    <property type="entry name" value="Hexapeptide repeat proteins"/>
    <property type="match status" value="1"/>
</dbReference>
<dbReference type="AlphaFoldDB" id="A0A081NH81"/>
<dbReference type="STRING" id="1137799.GZ78_09050"/>
<dbReference type="RefSeq" id="WP_034834701.1">
    <property type="nucleotide sequence ID" value="NZ_JOKH01000002.1"/>
</dbReference>
<feature type="domain" description="UDP-3-O-[3-hydroxymyristoyl] glucosamine N-acyltransferase non-repeat region" evidence="8">
    <location>
        <begin position="27"/>
        <end position="92"/>
    </location>
</feature>
<evidence type="ECO:0000256" key="7">
    <source>
        <dbReference type="HAMAP-Rule" id="MF_00523"/>
    </source>
</evidence>
<dbReference type="EC" id="2.3.1.191" evidence="7"/>
<evidence type="ECO:0000256" key="1">
    <source>
        <dbReference type="ARBA" id="ARBA00022516"/>
    </source>
</evidence>
<keyword evidence="2 7" id="KW-0441">Lipid A biosynthesis</keyword>
<dbReference type="UniPathway" id="UPA00973"/>
<comment type="catalytic activity">
    <reaction evidence="7">
        <text>a UDP-3-O-[(3R)-3-hydroxyacyl]-alpha-D-glucosamine + a (3R)-hydroxyacyl-[ACP] = a UDP-2-N,3-O-bis[(3R)-3-hydroxyacyl]-alpha-D-glucosamine + holo-[ACP] + H(+)</text>
        <dbReference type="Rhea" id="RHEA:53836"/>
        <dbReference type="Rhea" id="RHEA-COMP:9685"/>
        <dbReference type="Rhea" id="RHEA-COMP:9945"/>
        <dbReference type="ChEBI" id="CHEBI:15378"/>
        <dbReference type="ChEBI" id="CHEBI:64479"/>
        <dbReference type="ChEBI" id="CHEBI:78827"/>
        <dbReference type="ChEBI" id="CHEBI:137740"/>
        <dbReference type="ChEBI" id="CHEBI:137748"/>
        <dbReference type="EC" id="2.3.1.191"/>
    </reaction>
</comment>
<organism evidence="9 10">
    <name type="scientific">Endozoicomonas numazuensis</name>
    <dbReference type="NCBI Taxonomy" id="1137799"/>
    <lineage>
        <taxon>Bacteria</taxon>
        <taxon>Pseudomonadati</taxon>
        <taxon>Pseudomonadota</taxon>
        <taxon>Gammaproteobacteria</taxon>
        <taxon>Oceanospirillales</taxon>
        <taxon>Endozoicomonadaceae</taxon>
        <taxon>Endozoicomonas</taxon>
    </lineage>
</organism>
<dbReference type="PANTHER" id="PTHR43378:SF2">
    <property type="entry name" value="UDP-3-O-ACYLGLUCOSAMINE N-ACYLTRANSFERASE 1, MITOCHONDRIAL-RELATED"/>
    <property type="match status" value="1"/>
</dbReference>
<evidence type="ECO:0000256" key="2">
    <source>
        <dbReference type="ARBA" id="ARBA00022556"/>
    </source>
</evidence>
<evidence type="ECO:0000256" key="3">
    <source>
        <dbReference type="ARBA" id="ARBA00022679"/>
    </source>
</evidence>
<evidence type="ECO:0000256" key="4">
    <source>
        <dbReference type="ARBA" id="ARBA00022737"/>
    </source>
</evidence>
<dbReference type="GO" id="GO:0016020">
    <property type="term" value="C:membrane"/>
    <property type="evidence" value="ECO:0007669"/>
    <property type="project" value="GOC"/>
</dbReference>
<dbReference type="SUPFAM" id="SSF51161">
    <property type="entry name" value="Trimeric LpxA-like enzymes"/>
    <property type="match status" value="1"/>
</dbReference>
<proteinExistence type="inferred from homology"/>
<dbReference type="NCBIfam" id="NF002060">
    <property type="entry name" value="PRK00892.1"/>
    <property type="match status" value="1"/>
</dbReference>
<keyword evidence="1 7" id="KW-0444">Lipid biosynthesis</keyword>
<reference evidence="9 10" key="1">
    <citation type="submission" date="2014-06" db="EMBL/GenBank/DDBJ databases">
        <title>Whole Genome Sequences of Three Symbiotic Endozoicomonas Bacteria.</title>
        <authorList>
            <person name="Neave M.J."/>
            <person name="Apprill A."/>
            <person name="Voolstra C.R."/>
        </authorList>
    </citation>
    <scope>NUCLEOTIDE SEQUENCE [LARGE SCALE GENOMIC DNA]</scope>
    <source>
        <strain evidence="9 10">DSM 25634</strain>
    </source>
</reference>
<dbReference type="Gene3D" id="3.40.1390.10">
    <property type="entry name" value="MurE/MurF, N-terminal domain"/>
    <property type="match status" value="1"/>
</dbReference>
<keyword evidence="5 7" id="KW-0443">Lipid metabolism</keyword>
<dbReference type="EMBL" id="JOKH01000002">
    <property type="protein sequence ID" value="KEQ17804.1"/>
    <property type="molecule type" value="Genomic_DNA"/>
</dbReference>
<sequence>MMQSFSYTLSELADKVGAELKGDAGEQISGLNTLQDAITGELAFLANPAYARYLESTGASAVILTPVQAEAWTGNALILENPYLGYATLSHLFDGDMGQPEGVHPTAVIAPDAQIHPTAAIGPGVVVESGVQVSENVRIDAGAIIGHDSVIGAGSHICRNVTVCHGVFMGERSIIHANAVIGADGFGNARSDGQWHKIAQIGGVVIGNDVEIGSCTCIDRGALGDTVIHDGVRIDNLVQVAHNVVIGKHTAIAANVGISGSTKVGEYCTIAGAAGLAGHITIADHVHLSGMAMVTKSITRPGAYASGTGIMEAGEWRKNAVRFRKLDDMAKRLKQCERRLDD</sequence>
<name>A0A081NH81_9GAMM</name>